<evidence type="ECO:0000313" key="1">
    <source>
        <dbReference type="EMBL" id="GAA4687699.1"/>
    </source>
</evidence>
<accession>A0ABP8WDR7</accession>
<name>A0ABP8WDR7_9MICC</name>
<protein>
    <submittedName>
        <fullName evidence="1">Uncharacterized protein</fullName>
    </submittedName>
</protein>
<dbReference type="EMBL" id="BAABLN010000001">
    <property type="protein sequence ID" value="GAA4687699.1"/>
    <property type="molecule type" value="Genomic_DNA"/>
</dbReference>
<comment type="caution">
    <text evidence="1">The sequence shown here is derived from an EMBL/GenBank/DDBJ whole genome shotgun (WGS) entry which is preliminary data.</text>
</comment>
<reference evidence="2" key="1">
    <citation type="journal article" date="2019" name="Int. J. Syst. Evol. Microbiol.">
        <title>The Global Catalogue of Microorganisms (GCM) 10K type strain sequencing project: providing services to taxonomists for standard genome sequencing and annotation.</title>
        <authorList>
            <consortium name="The Broad Institute Genomics Platform"/>
            <consortium name="The Broad Institute Genome Sequencing Center for Infectious Disease"/>
            <person name="Wu L."/>
            <person name="Ma J."/>
        </authorList>
    </citation>
    <scope>NUCLEOTIDE SEQUENCE [LARGE SCALE GENOMIC DNA]</scope>
    <source>
        <strain evidence="2">JCM 18958</strain>
    </source>
</reference>
<keyword evidence="2" id="KW-1185">Reference proteome</keyword>
<gene>
    <name evidence="1" type="ORF">GCM10025781_00370</name>
</gene>
<dbReference type="RefSeq" id="WP_345310168.1">
    <property type="nucleotide sequence ID" value="NZ_BAABLN010000001.1"/>
</dbReference>
<sequence length="64" mass="7013">MGQNAPEAKIGHEYRTAAEYAEGAQTAIFMGAVDRSLFIAYPPDHDVEDPMLSQDRITSATLWG</sequence>
<organism evidence="1 2">
    <name type="scientific">Kocuria gwangalliensis</name>
    <dbReference type="NCBI Taxonomy" id="501592"/>
    <lineage>
        <taxon>Bacteria</taxon>
        <taxon>Bacillati</taxon>
        <taxon>Actinomycetota</taxon>
        <taxon>Actinomycetes</taxon>
        <taxon>Micrococcales</taxon>
        <taxon>Micrococcaceae</taxon>
        <taxon>Kocuria</taxon>
    </lineage>
</organism>
<evidence type="ECO:0000313" key="2">
    <source>
        <dbReference type="Proteomes" id="UP001501446"/>
    </source>
</evidence>
<dbReference type="Proteomes" id="UP001501446">
    <property type="component" value="Unassembled WGS sequence"/>
</dbReference>
<proteinExistence type="predicted"/>